<dbReference type="SMART" id="SM00363">
    <property type="entry name" value="S4"/>
    <property type="match status" value="1"/>
</dbReference>
<evidence type="ECO:0000256" key="6">
    <source>
        <dbReference type="ARBA" id="ARBA00023235"/>
    </source>
</evidence>
<dbReference type="PANTHER" id="PTHR21600">
    <property type="entry name" value="MITOCHONDRIAL RNA PSEUDOURIDINE SYNTHASE"/>
    <property type="match status" value="1"/>
</dbReference>
<dbReference type="EMBL" id="BAABWN010000006">
    <property type="protein sequence ID" value="GAA6168187.1"/>
    <property type="molecule type" value="Genomic_DNA"/>
</dbReference>
<dbReference type="CDD" id="cd00165">
    <property type="entry name" value="S4"/>
    <property type="match status" value="1"/>
</dbReference>
<evidence type="ECO:0000259" key="9">
    <source>
        <dbReference type="SMART" id="SM00363"/>
    </source>
</evidence>
<dbReference type="InterPro" id="IPR002942">
    <property type="entry name" value="S4_RNA-bd"/>
</dbReference>
<proteinExistence type="inferred from homology"/>
<dbReference type="InterPro" id="IPR006224">
    <property type="entry name" value="PsdUridine_synth_RluA-like_CS"/>
</dbReference>
<dbReference type="PANTHER" id="PTHR21600:SF92">
    <property type="entry name" value="RIBOSOMAL LARGE SUBUNIT PSEUDOURIDINE SYNTHASE C"/>
    <property type="match status" value="1"/>
</dbReference>
<dbReference type="InterPro" id="IPR050188">
    <property type="entry name" value="RluA_PseudoU_synthase"/>
</dbReference>
<keyword evidence="6 8" id="KW-0413">Isomerase</keyword>
<evidence type="ECO:0000256" key="8">
    <source>
        <dbReference type="RuleBase" id="RU362028"/>
    </source>
</evidence>
<keyword evidence="4" id="KW-0698">rRNA processing</keyword>
<dbReference type="PROSITE" id="PS50889">
    <property type="entry name" value="S4"/>
    <property type="match status" value="1"/>
</dbReference>
<evidence type="ECO:0000256" key="2">
    <source>
        <dbReference type="ARBA" id="ARBA00002876"/>
    </source>
</evidence>
<dbReference type="InterPro" id="IPR036986">
    <property type="entry name" value="S4_RNA-bd_sf"/>
</dbReference>
<dbReference type="InterPro" id="IPR006225">
    <property type="entry name" value="PsdUridine_synth_RluC/D"/>
</dbReference>
<dbReference type="Gene3D" id="3.30.2350.10">
    <property type="entry name" value="Pseudouridine synthase"/>
    <property type="match status" value="1"/>
</dbReference>
<dbReference type="Pfam" id="PF00849">
    <property type="entry name" value="PseudoU_synth_2"/>
    <property type="match status" value="1"/>
</dbReference>
<dbReference type="InterPro" id="IPR020103">
    <property type="entry name" value="PsdUridine_synth_cat_dom_sf"/>
</dbReference>
<dbReference type="Pfam" id="PF01479">
    <property type="entry name" value="S4"/>
    <property type="match status" value="1"/>
</dbReference>
<dbReference type="EC" id="5.4.99.-" evidence="8"/>
<evidence type="ECO:0000256" key="5">
    <source>
        <dbReference type="ARBA" id="ARBA00022884"/>
    </source>
</evidence>
<feature type="domain" description="RNA-binding S4" evidence="9">
    <location>
        <begin position="26"/>
        <end position="85"/>
    </location>
</feature>
<evidence type="ECO:0000256" key="1">
    <source>
        <dbReference type="ARBA" id="ARBA00000381"/>
    </source>
</evidence>
<evidence type="ECO:0000256" key="4">
    <source>
        <dbReference type="ARBA" id="ARBA00022552"/>
    </source>
</evidence>
<dbReference type="PROSITE" id="PS01129">
    <property type="entry name" value="PSI_RLU"/>
    <property type="match status" value="1"/>
</dbReference>
<protein>
    <recommendedName>
        <fullName evidence="8">Pseudouridine synthase</fullName>
        <ecNumber evidence="8">5.4.99.-</ecNumber>
    </recommendedName>
</protein>
<comment type="function">
    <text evidence="2">Responsible for synthesis of pseudouridine from uracil at positions 955, 2504 and 2580 in 23S ribosomal RNA.</text>
</comment>
<evidence type="ECO:0000313" key="11">
    <source>
        <dbReference type="Proteomes" id="UP001465153"/>
    </source>
</evidence>
<dbReference type="NCBIfam" id="TIGR00005">
    <property type="entry name" value="rluA_subfam"/>
    <property type="match status" value="1"/>
</dbReference>
<evidence type="ECO:0000313" key="10">
    <source>
        <dbReference type="EMBL" id="GAA6168187.1"/>
    </source>
</evidence>
<keyword evidence="11" id="KW-1185">Reference proteome</keyword>
<dbReference type="InterPro" id="IPR006145">
    <property type="entry name" value="PsdUridine_synth_RsuA/RluA"/>
</dbReference>
<dbReference type="Proteomes" id="UP001465153">
    <property type="component" value="Unassembled WGS sequence"/>
</dbReference>
<dbReference type="SUPFAM" id="SSF55174">
    <property type="entry name" value="Alpha-L RNA-binding motif"/>
    <property type="match status" value="1"/>
</dbReference>
<evidence type="ECO:0000256" key="7">
    <source>
        <dbReference type="PROSITE-ProRule" id="PRU00182"/>
    </source>
</evidence>
<sequence length="337" mass="37608">MNLNPGPIKNTLQVNWCEISEAHEGQRVDNFLINQLKGVPKSRIYRILRKGEVRVNKSRVKPEYKLCIGDVVRIPPIRTAERKPTQTVSQSLHNYLSNAVLYEDKGLMVLNKPAGLAVHGGDGVNLGLIEALRQVRTDCPFLELVHRLDKDTSGCLMVAKKRPVLRFLQSKLKERDTFSKHYMALTVGAWKSSVSQVDAPLAKTDSAGGGQIVRVIDSGKPSLTRIGVLERFKVNGLGQFTLIEAQPVTGRTHQIRVHAQYLNHPLVGDDKYGVDQVNKDLKEFGLKRMFLHAFKITLPVYRAADSEVQQDKCETITVEAPLADDLSTVLSRLDSVN</sequence>
<name>A0ABQ0A963_9GAMM</name>
<organism evidence="10 11">
    <name type="scientific">Sessilibacter corallicola</name>
    <dbReference type="NCBI Taxonomy" id="2904075"/>
    <lineage>
        <taxon>Bacteria</taxon>
        <taxon>Pseudomonadati</taxon>
        <taxon>Pseudomonadota</taxon>
        <taxon>Gammaproteobacteria</taxon>
        <taxon>Cellvibrionales</taxon>
        <taxon>Cellvibrionaceae</taxon>
        <taxon>Sessilibacter</taxon>
    </lineage>
</organism>
<comment type="caution">
    <text evidence="10">The sequence shown here is derived from an EMBL/GenBank/DDBJ whole genome shotgun (WGS) entry which is preliminary data.</text>
</comment>
<evidence type="ECO:0000256" key="3">
    <source>
        <dbReference type="ARBA" id="ARBA00010876"/>
    </source>
</evidence>
<dbReference type="CDD" id="cd02869">
    <property type="entry name" value="PseudoU_synth_RluA_like"/>
    <property type="match status" value="1"/>
</dbReference>
<comment type="catalytic activity">
    <reaction evidence="1">
        <text>uridine(955/2504/2580) in 23S rRNA = pseudouridine(955/2504/2580) in 23S rRNA</text>
        <dbReference type="Rhea" id="RHEA:42528"/>
        <dbReference type="Rhea" id="RHEA-COMP:10099"/>
        <dbReference type="Rhea" id="RHEA-COMP:10100"/>
        <dbReference type="ChEBI" id="CHEBI:65314"/>
        <dbReference type="ChEBI" id="CHEBI:65315"/>
        <dbReference type="EC" id="5.4.99.24"/>
    </reaction>
</comment>
<dbReference type="SUPFAM" id="SSF55120">
    <property type="entry name" value="Pseudouridine synthase"/>
    <property type="match status" value="1"/>
</dbReference>
<gene>
    <name evidence="10" type="primary">rluC</name>
    <name evidence="10" type="ORF">NBRC116591_19980</name>
</gene>
<keyword evidence="5 7" id="KW-0694">RNA-binding</keyword>
<dbReference type="RefSeq" id="WP_233090513.1">
    <property type="nucleotide sequence ID" value="NZ_BAABWN010000006.1"/>
</dbReference>
<reference evidence="10 11" key="1">
    <citation type="submission" date="2024-04" db="EMBL/GenBank/DDBJ databases">
        <title>Draft genome sequence of Sessilibacter corallicola NBRC 116591.</title>
        <authorList>
            <person name="Miyakawa T."/>
            <person name="Kusuya Y."/>
            <person name="Miura T."/>
        </authorList>
    </citation>
    <scope>NUCLEOTIDE SEQUENCE [LARGE SCALE GENOMIC DNA]</scope>
    <source>
        <strain evidence="10 11">KU-00831-HH</strain>
    </source>
</reference>
<comment type="similarity">
    <text evidence="3 8">Belongs to the pseudouridine synthase RluA family.</text>
</comment>
<accession>A0ABQ0A963</accession>
<comment type="catalytic activity">
    <reaction evidence="8">
        <text>a uridine in RNA = a pseudouridine in RNA</text>
        <dbReference type="Rhea" id="RHEA:48348"/>
        <dbReference type="Rhea" id="RHEA-COMP:12068"/>
        <dbReference type="Rhea" id="RHEA-COMP:12069"/>
        <dbReference type="ChEBI" id="CHEBI:65314"/>
        <dbReference type="ChEBI" id="CHEBI:65315"/>
    </reaction>
</comment>
<dbReference type="Gene3D" id="3.10.290.10">
    <property type="entry name" value="RNA-binding S4 domain"/>
    <property type="match status" value="1"/>
</dbReference>